<evidence type="ECO:0000259" key="1">
    <source>
        <dbReference type="PROSITE" id="PS50943"/>
    </source>
</evidence>
<dbReference type="Proteomes" id="UP000249334">
    <property type="component" value="Unassembled WGS sequence"/>
</dbReference>
<reference evidence="2 3" key="1">
    <citation type="submission" date="2018-03" db="EMBL/GenBank/DDBJ databases">
        <title>Genomic framework for the identification of Micromonospora saelicesensis and Micromonospora noduli.</title>
        <authorList>
            <person name="Riesco R."/>
            <person name="Trujillo M.E."/>
        </authorList>
    </citation>
    <scope>NUCLEOTIDE SEQUENCE [LARGE SCALE GENOMIC DNA]</scope>
    <source>
        <strain evidence="2 3">GAR05</strain>
    </source>
</reference>
<dbReference type="InterPro" id="IPR001387">
    <property type="entry name" value="Cro/C1-type_HTH"/>
</dbReference>
<sequence>MTPIADLHPDDLAARLNLRAALVERRHEHGLSQARLAQTMGLSQTAIAHVEKGTNWHLLVLQRYAHAVDLRIVAYPDALPGVGTIHDPAADAFRPADPERAHRWDQANLVSNLAAARRAVGLTQAAVADRLDTTERAVSNYEHTKAGVVLISPQRYCRALGGALALEVEDLAAVEVAA</sequence>
<dbReference type="SMART" id="SM00530">
    <property type="entry name" value="HTH_XRE"/>
    <property type="match status" value="2"/>
</dbReference>
<name>A0ABX9CAG1_9ACTN</name>
<evidence type="ECO:0000313" key="3">
    <source>
        <dbReference type="Proteomes" id="UP000249334"/>
    </source>
</evidence>
<gene>
    <name evidence="2" type="ORF">GAR05_06120</name>
</gene>
<dbReference type="InterPro" id="IPR010982">
    <property type="entry name" value="Lambda_DNA-bd_dom_sf"/>
</dbReference>
<feature type="domain" description="HTH cro/C1-type" evidence="1">
    <location>
        <begin position="113"/>
        <end position="171"/>
    </location>
</feature>
<dbReference type="RefSeq" id="WP_112672313.1">
    <property type="nucleotide sequence ID" value="NZ_PXXW01000055.1"/>
</dbReference>
<dbReference type="EMBL" id="PXXW01000055">
    <property type="protein sequence ID" value="RAN92628.1"/>
    <property type="molecule type" value="Genomic_DNA"/>
</dbReference>
<feature type="domain" description="HTH cro/C1-type" evidence="1">
    <location>
        <begin position="22"/>
        <end position="75"/>
    </location>
</feature>
<dbReference type="SUPFAM" id="SSF47413">
    <property type="entry name" value="lambda repressor-like DNA-binding domains"/>
    <property type="match status" value="2"/>
</dbReference>
<keyword evidence="3" id="KW-1185">Reference proteome</keyword>
<protein>
    <recommendedName>
        <fullName evidence="1">HTH cro/C1-type domain-containing protein</fullName>
    </recommendedName>
</protein>
<comment type="caution">
    <text evidence="2">The sequence shown here is derived from an EMBL/GenBank/DDBJ whole genome shotgun (WGS) entry which is preliminary data.</text>
</comment>
<organism evidence="2 3">
    <name type="scientific">Micromonospora saelicesensis</name>
    <dbReference type="NCBI Taxonomy" id="285676"/>
    <lineage>
        <taxon>Bacteria</taxon>
        <taxon>Bacillati</taxon>
        <taxon>Actinomycetota</taxon>
        <taxon>Actinomycetes</taxon>
        <taxon>Micromonosporales</taxon>
        <taxon>Micromonosporaceae</taxon>
        <taxon>Micromonospora</taxon>
    </lineage>
</organism>
<dbReference type="CDD" id="cd00093">
    <property type="entry name" value="HTH_XRE"/>
    <property type="match status" value="2"/>
</dbReference>
<dbReference type="Pfam" id="PF01381">
    <property type="entry name" value="HTH_3"/>
    <property type="match status" value="1"/>
</dbReference>
<evidence type="ECO:0000313" key="2">
    <source>
        <dbReference type="EMBL" id="RAN92628.1"/>
    </source>
</evidence>
<dbReference type="Gene3D" id="1.10.260.40">
    <property type="entry name" value="lambda repressor-like DNA-binding domains"/>
    <property type="match status" value="2"/>
</dbReference>
<dbReference type="PROSITE" id="PS50943">
    <property type="entry name" value="HTH_CROC1"/>
    <property type="match status" value="2"/>
</dbReference>
<accession>A0ABX9CAG1</accession>
<proteinExistence type="predicted"/>